<evidence type="ECO:0000313" key="2">
    <source>
        <dbReference type="EMBL" id="CAB4748981.1"/>
    </source>
</evidence>
<dbReference type="AlphaFoldDB" id="A0A6J6TNK0"/>
<gene>
    <name evidence="2" type="ORF">UFOPK2786_01188</name>
</gene>
<name>A0A6J6TNK0_9ZZZZ</name>
<accession>A0A6J6TNK0</accession>
<keyword evidence="1" id="KW-1133">Transmembrane helix</keyword>
<evidence type="ECO:0000256" key="1">
    <source>
        <dbReference type="SAM" id="Phobius"/>
    </source>
</evidence>
<keyword evidence="1" id="KW-0812">Transmembrane</keyword>
<proteinExistence type="predicted"/>
<reference evidence="2" key="1">
    <citation type="submission" date="2020-05" db="EMBL/GenBank/DDBJ databases">
        <authorList>
            <person name="Chiriac C."/>
            <person name="Salcher M."/>
            <person name="Ghai R."/>
            <person name="Kavagutti S V."/>
        </authorList>
    </citation>
    <scope>NUCLEOTIDE SEQUENCE</scope>
</reference>
<protein>
    <submittedName>
        <fullName evidence="2">Unannotated protein</fullName>
    </submittedName>
</protein>
<organism evidence="2">
    <name type="scientific">freshwater metagenome</name>
    <dbReference type="NCBI Taxonomy" id="449393"/>
    <lineage>
        <taxon>unclassified sequences</taxon>
        <taxon>metagenomes</taxon>
        <taxon>ecological metagenomes</taxon>
    </lineage>
</organism>
<feature type="transmembrane region" description="Helical" evidence="1">
    <location>
        <begin position="6"/>
        <end position="27"/>
    </location>
</feature>
<sequence length="44" mass="4885">MTTAGSFWVLGVALPIEVAAVAVWLLFGRPWNTARRARSRRNVS</sequence>
<dbReference type="EMBL" id="CAEZYW010000188">
    <property type="protein sequence ID" value="CAB4748981.1"/>
    <property type="molecule type" value="Genomic_DNA"/>
</dbReference>
<keyword evidence="1" id="KW-0472">Membrane</keyword>